<dbReference type="Proteomes" id="UP001058003">
    <property type="component" value="Chromosome"/>
</dbReference>
<keyword evidence="4" id="KW-1185">Reference proteome</keyword>
<sequence>MTTPIEDLIRAAQQRQAERAHRPDRLLSELPARAARRTRRRRYQTLATVAAAAAVAAVLTVPALGLRDAPDGAASQPAAQPPSAAPAGTEGTPTFPPVALRYRPTWLPAGLTERIRVAQPVANGNGSPASVLRVWTDQPVGTDGAGARRTLLLSMRQASGADDPLANTGVPVDINGTVGYYHAGDKPYVEWRAGADTVVSVTQRELNLSEQDMLRIARSVQSDVTPLRVPLRVDWLPDGMRVINGEVSGDSPASWMARLNAGRPRNPDGTATSQQSVTVYLSPTTTAPAGGRSLTVNGHPARLVARTDRPLDMRYLVVDLGDGRKLTVLGTALPADPMTDDDLIRIGEHAAPAGPADVAWIADR</sequence>
<reference evidence="3" key="1">
    <citation type="submission" date="2021-04" db="EMBL/GenBank/DDBJ databases">
        <title>Dactylosporangium aurantiacum NRRL B-8018 full assembly.</title>
        <authorList>
            <person name="Hartkoorn R.C."/>
            <person name="Beaudoing E."/>
            <person name="Hot D."/>
        </authorList>
    </citation>
    <scope>NUCLEOTIDE SEQUENCE</scope>
    <source>
        <strain evidence="3">NRRL B-8018</strain>
    </source>
</reference>
<protein>
    <submittedName>
        <fullName evidence="3">Uncharacterized protein</fullName>
    </submittedName>
</protein>
<accession>A0A9Q9IHR8</accession>
<evidence type="ECO:0000313" key="4">
    <source>
        <dbReference type="Proteomes" id="UP001058003"/>
    </source>
</evidence>
<keyword evidence="2" id="KW-0472">Membrane</keyword>
<evidence type="ECO:0000313" key="3">
    <source>
        <dbReference type="EMBL" id="UWZ53614.1"/>
    </source>
</evidence>
<proteinExistence type="predicted"/>
<dbReference type="KEGG" id="daur:Daura_45035"/>
<gene>
    <name evidence="3" type="ORF">Daura_45035</name>
</gene>
<name>A0A9Q9IHR8_9ACTN</name>
<feature type="region of interest" description="Disordered" evidence="1">
    <location>
        <begin position="71"/>
        <end position="96"/>
    </location>
</feature>
<feature type="transmembrane region" description="Helical" evidence="2">
    <location>
        <begin position="46"/>
        <end position="66"/>
    </location>
</feature>
<dbReference type="OrthoDB" id="3685055at2"/>
<dbReference type="RefSeq" id="WP_033364112.1">
    <property type="nucleotide sequence ID" value="NZ_CP073767.1"/>
</dbReference>
<evidence type="ECO:0000256" key="2">
    <source>
        <dbReference type="SAM" id="Phobius"/>
    </source>
</evidence>
<dbReference type="EMBL" id="CP073767">
    <property type="protein sequence ID" value="UWZ53614.1"/>
    <property type="molecule type" value="Genomic_DNA"/>
</dbReference>
<dbReference type="AlphaFoldDB" id="A0A9Q9IHR8"/>
<organism evidence="3 4">
    <name type="scientific">Dactylosporangium aurantiacum</name>
    <dbReference type="NCBI Taxonomy" id="35754"/>
    <lineage>
        <taxon>Bacteria</taxon>
        <taxon>Bacillati</taxon>
        <taxon>Actinomycetota</taxon>
        <taxon>Actinomycetes</taxon>
        <taxon>Micromonosporales</taxon>
        <taxon>Micromonosporaceae</taxon>
        <taxon>Dactylosporangium</taxon>
    </lineage>
</organism>
<keyword evidence="2" id="KW-0812">Transmembrane</keyword>
<keyword evidence="2" id="KW-1133">Transmembrane helix</keyword>
<evidence type="ECO:0000256" key="1">
    <source>
        <dbReference type="SAM" id="MobiDB-lite"/>
    </source>
</evidence>